<gene>
    <name evidence="1" type="ORF">OSB1V03_LOCUS5362</name>
</gene>
<dbReference type="AlphaFoldDB" id="A0A7R9KKK7"/>
<proteinExistence type="predicted"/>
<dbReference type="EMBL" id="CAJPIZ010002677">
    <property type="protein sequence ID" value="CAG2105354.1"/>
    <property type="molecule type" value="Genomic_DNA"/>
</dbReference>
<evidence type="ECO:0000313" key="2">
    <source>
        <dbReference type="Proteomes" id="UP000759131"/>
    </source>
</evidence>
<name>A0A7R9KKK7_9ACAR</name>
<protein>
    <submittedName>
        <fullName evidence="1">Uncharacterized protein</fullName>
    </submittedName>
</protein>
<keyword evidence="2" id="KW-1185">Reference proteome</keyword>
<dbReference type="EMBL" id="OC857252">
    <property type="protein sequence ID" value="CAD7624924.1"/>
    <property type="molecule type" value="Genomic_DNA"/>
</dbReference>
<dbReference type="OrthoDB" id="6533996at2759"/>
<organism evidence="1">
    <name type="scientific">Medioppia subpectinata</name>
    <dbReference type="NCBI Taxonomy" id="1979941"/>
    <lineage>
        <taxon>Eukaryota</taxon>
        <taxon>Metazoa</taxon>
        <taxon>Ecdysozoa</taxon>
        <taxon>Arthropoda</taxon>
        <taxon>Chelicerata</taxon>
        <taxon>Arachnida</taxon>
        <taxon>Acari</taxon>
        <taxon>Acariformes</taxon>
        <taxon>Sarcoptiformes</taxon>
        <taxon>Oribatida</taxon>
        <taxon>Brachypylina</taxon>
        <taxon>Oppioidea</taxon>
        <taxon>Oppiidae</taxon>
        <taxon>Medioppia</taxon>
    </lineage>
</organism>
<reference evidence="1" key="1">
    <citation type="submission" date="2020-11" db="EMBL/GenBank/DDBJ databases">
        <authorList>
            <person name="Tran Van P."/>
        </authorList>
    </citation>
    <scope>NUCLEOTIDE SEQUENCE</scope>
</reference>
<evidence type="ECO:0000313" key="1">
    <source>
        <dbReference type="EMBL" id="CAD7624924.1"/>
    </source>
</evidence>
<sequence>MPFISRSRLAMIKVRPDIGSTPVRNSINEWPFYWSSRWLWGPLSTDTVGLPVYYGRYTGFFPMFTIKCIIGAEHDLINILAKNDTIRNTLERNPCIGRNRPEARRCLYSVAPKAADLTSKRVTHLCCYAQVYSQCLVSTAILMKNCDQNNELHMLKTTLIMAKRDREMNLCQSYKYSNNQTNCDKSLIVNVTGGVVSSAQYSIATILFMVIVVKIFE</sequence>
<dbReference type="Proteomes" id="UP000759131">
    <property type="component" value="Unassembled WGS sequence"/>
</dbReference>
<accession>A0A7R9KKK7</accession>